<dbReference type="CDD" id="cd04881">
    <property type="entry name" value="ACT_HSDH-Hom"/>
    <property type="match status" value="1"/>
</dbReference>
<feature type="active site" description="Proton donor" evidence="16">
    <location>
        <position position="207"/>
    </location>
</feature>
<evidence type="ECO:0000256" key="16">
    <source>
        <dbReference type="PIRSR" id="PIRSR000098-1"/>
    </source>
</evidence>
<keyword evidence="22" id="KW-1185">Reference proteome</keyword>
<dbReference type="SUPFAM" id="SSF51735">
    <property type="entry name" value="NAD(P)-binding Rossmann-fold domains"/>
    <property type="match status" value="1"/>
</dbReference>
<gene>
    <name evidence="21" type="ORF">SAMN05421684_3617</name>
</gene>
<sequence>MSKSVRLALLGCGTVGTEVVRLLHEQATDLTARIGAPLEIVGIAVRRPGRDRGDLPVDPGLFTTDALGLVKREDVDVVVEVVGGIEPARTWLVEALRAGKSVVTANKALLAEDGGTLHDAATEGGADLYYEASVAGAIPLLRPLRESLQGDTINRVTGIVNGTTNFILSAMDATGAGFEEALEEATALGYAEADPTADVEGFDAAAKASILASLAFHTRVGAADVYREGITAVSARDVASAKQMGCTIKLLCIATRSVDSSGQASVAVRVHPAMIPTSHPLASVGDAFNAVFIEAEAAGQLMFYGRGAGGAPTASAVLGDIVAVARNHLAGTRAASESSYADLPIRPMGEAVTRYHVSLDVADRAGVLAAVAGIFAKHDVSIATVRQSGRGDDAVLVIVTHGAPDAALAATVEELRGLEFVRAIASVLRVEGGV</sequence>
<comment type="function">
    <text evidence="13">Catalyzes the conversion of L-aspartate-beta-semialdehyde (L-Asa) to L-homoserine (L-Hse), the third step in the biosynthesis of threonine and methionine from aspartate.</text>
</comment>
<evidence type="ECO:0000256" key="7">
    <source>
        <dbReference type="ARBA" id="ARBA00022605"/>
    </source>
</evidence>
<evidence type="ECO:0000256" key="10">
    <source>
        <dbReference type="ARBA" id="ARBA00023002"/>
    </source>
</evidence>
<keyword evidence="10 18" id="KW-0560">Oxidoreductase</keyword>
<dbReference type="PANTHER" id="PTHR43331">
    <property type="entry name" value="HOMOSERINE DEHYDROGENASE"/>
    <property type="match status" value="1"/>
</dbReference>
<dbReference type="PROSITE" id="PS01042">
    <property type="entry name" value="HOMOSER_DHGENASE"/>
    <property type="match status" value="1"/>
</dbReference>
<dbReference type="OrthoDB" id="9808167at2"/>
<dbReference type="EC" id="1.1.1.3" evidence="5 18"/>
<proteinExistence type="inferred from homology"/>
<dbReference type="InterPro" id="IPR001342">
    <property type="entry name" value="HDH_cat"/>
</dbReference>
<dbReference type="PROSITE" id="PS51671">
    <property type="entry name" value="ACT"/>
    <property type="match status" value="1"/>
</dbReference>
<evidence type="ECO:0000256" key="14">
    <source>
        <dbReference type="ARBA" id="ARBA00048841"/>
    </source>
</evidence>
<dbReference type="RefSeq" id="WP_090793460.1">
    <property type="nucleotide sequence ID" value="NZ_BOND01000008.1"/>
</dbReference>
<evidence type="ECO:0000256" key="5">
    <source>
        <dbReference type="ARBA" id="ARBA00013213"/>
    </source>
</evidence>
<feature type="binding site" evidence="17">
    <location>
        <position position="192"/>
    </location>
    <ligand>
        <name>L-homoserine</name>
        <dbReference type="ChEBI" id="CHEBI:57476"/>
    </ligand>
</feature>
<comment type="cofactor">
    <cofactor evidence="1">
        <name>a metal cation</name>
        <dbReference type="ChEBI" id="CHEBI:25213"/>
    </cofactor>
</comment>
<dbReference type="UniPathway" id="UPA00050">
    <property type="reaction ID" value="UER00063"/>
</dbReference>
<comment type="pathway">
    <text evidence="3 18">Amino-acid biosynthesis; L-methionine biosynthesis via de novo pathway; L-homoserine from L-aspartate: step 3/3.</text>
</comment>
<dbReference type="Gene3D" id="3.30.70.260">
    <property type="match status" value="1"/>
</dbReference>
<feature type="domain" description="ACT" evidence="20">
    <location>
        <begin position="356"/>
        <end position="432"/>
    </location>
</feature>
<dbReference type="EMBL" id="FNQB01000002">
    <property type="protein sequence ID" value="SDZ22213.1"/>
    <property type="molecule type" value="Genomic_DNA"/>
</dbReference>
<dbReference type="Pfam" id="PF00742">
    <property type="entry name" value="Homoserine_dh"/>
    <property type="match status" value="1"/>
</dbReference>
<comment type="pathway">
    <text evidence="2 18">Amino-acid biosynthesis; L-threonine biosynthesis; L-threonine from L-aspartate: step 3/5.</text>
</comment>
<evidence type="ECO:0000256" key="3">
    <source>
        <dbReference type="ARBA" id="ARBA00005062"/>
    </source>
</evidence>
<comment type="similarity">
    <text evidence="4 19">Belongs to the homoserine dehydrogenase family.</text>
</comment>
<evidence type="ECO:0000256" key="4">
    <source>
        <dbReference type="ARBA" id="ARBA00006753"/>
    </source>
</evidence>
<dbReference type="SUPFAM" id="SSF55347">
    <property type="entry name" value="Glyceraldehyde-3-phosphate dehydrogenase-like, C-terminal domain"/>
    <property type="match status" value="1"/>
</dbReference>
<dbReference type="InterPro" id="IPR019811">
    <property type="entry name" value="HDH_CS"/>
</dbReference>
<dbReference type="InterPro" id="IPR002912">
    <property type="entry name" value="ACT_dom"/>
</dbReference>
<dbReference type="PANTHER" id="PTHR43331:SF1">
    <property type="entry name" value="HOMOSERINE DEHYDROGENASE"/>
    <property type="match status" value="1"/>
</dbReference>
<dbReference type="SUPFAM" id="SSF55021">
    <property type="entry name" value="ACT-like"/>
    <property type="match status" value="1"/>
</dbReference>
<evidence type="ECO:0000256" key="15">
    <source>
        <dbReference type="ARBA" id="ARBA00049031"/>
    </source>
</evidence>
<dbReference type="FunFam" id="3.30.360.10:FF:000005">
    <property type="entry name" value="Homoserine dehydrogenase"/>
    <property type="match status" value="1"/>
</dbReference>
<keyword evidence="8 18" id="KW-0791">Threonine biosynthesis</keyword>
<dbReference type="Gene3D" id="3.40.50.720">
    <property type="entry name" value="NAD(P)-binding Rossmann-like Domain"/>
    <property type="match status" value="1"/>
</dbReference>
<dbReference type="GO" id="GO:0004412">
    <property type="term" value="F:homoserine dehydrogenase activity"/>
    <property type="evidence" value="ECO:0007669"/>
    <property type="project" value="UniProtKB-EC"/>
</dbReference>
<evidence type="ECO:0000256" key="8">
    <source>
        <dbReference type="ARBA" id="ARBA00022697"/>
    </source>
</evidence>
<evidence type="ECO:0000256" key="19">
    <source>
        <dbReference type="RuleBase" id="RU004171"/>
    </source>
</evidence>
<dbReference type="Proteomes" id="UP000199632">
    <property type="component" value="Unassembled WGS sequence"/>
</dbReference>
<evidence type="ECO:0000256" key="12">
    <source>
        <dbReference type="ARBA" id="ARBA00023167"/>
    </source>
</evidence>
<dbReference type="AlphaFoldDB" id="A0A1H3R9N9"/>
<dbReference type="UniPathway" id="UPA00051">
    <property type="reaction ID" value="UER00465"/>
</dbReference>
<accession>A0A1H3R9N9</accession>
<evidence type="ECO:0000256" key="17">
    <source>
        <dbReference type="PIRSR" id="PIRSR000098-2"/>
    </source>
</evidence>
<evidence type="ECO:0000256" key="13">
    <source>
        <dbReference type="ARBA" id="ARBA00044930"/>
    </source>
</evidence>
<dbReference type="GO" id="GO:0050661">
    <property type="term" value="F:NADP binding"/>
    <property type="evidence" value="ECO:0007669"/>
    <property type="project" value="InterPro"/>
</dbReference>
<protein>
    <recommendedName>
        <fullName evidence="6 18">Homoserine dehydrogenase</fullName>
        <ecNumber evidence="5 18">1.1.1.3</ecNumber>
    </recommendedName>
</protein>
<comment type="catalytic activity">
    <reaction evidence="15">
        <text>L-homoserine + NAD(+) = L-aspartate 4-semialdehyde + NADH + H(+)</text>
        <dbReference type="Rhea" id="RHEA:15757"/>
        <dbReference type="ChEBI" id="CHEBI:15378"/>
        <dbReference type="ChEBI" id="CHEBI:57476"/>
        <dbReference type="ChEBI" id="CHEBI:57540"/>
        <dbReference type="ChEBI" id="CHEBI:57945"/>
        <dbReference type="ChEBI" id="CHEBI:537519"/>
        <dbReference type="EC" id="1.1.1.3"/>
    </reaction>
    <physiologicalReaction direction="right-to-left" evidence="15">
        <dbReference type="Rhea" id="RHEA:15759"/>
    </physiologicalReaction>
</comment>
<keyword evidence="11" id="KW-0915">Sodium</keyword>
<dbReference type="InterPro" id="IPR005106">
    <property type="entry name" value="Asp/hSer_DH_NAD-bd"/>
</dbReference>
<evidence type="ECO:0000256" key="18">
    <source>
        <dbReference type="RuleBase" id="RU000579"/>
    </source>
</evidence>
<dbReference type="NCBIfam" id="NF004976">
    <property type="entry name" value="PRK06349.1"/>
    <property type="match status" value="1"/>
</dbReference>
<feature type="binding site" evidence="17">
    <location>
        <begin position="10"/>
        <end position="17"/>
    </location>
    <ligand>
        <name>NADP(+)</name>
        <dbReference type="ChEBI" id="CHEBI:58349"/>
    </ligand>
</feature>
<dbReference type="InterPro" id="IPR036291">
    <property type="entry name" value="NAD(P)-bd_dom_sf"/>
</dbReference>
<dbReference type="GO" id="GO:0009088">
    <property type="term" value="P:threonine biosynthetic process"/>
    <property type="evidence" value="ECO:0007669"/>
    <property type="project" value="UniProtKB-UniPathway"/>
</dbReference>
<dbReference type="Gene3D" id="3.30.360.10">
    <property type="entry name" value="Dihydrodipicolinate Reductase, domain 2"/>
    <property type="match status" value="1"/>
</dbReference>
<evidence type="ECO:0000256" key="9">
    <source>
        <dbReference type="ARBA" id="ARBA00022857"/>
    </source>
</evidence>
<dbReference type="Pfam" id="PF01842">
    <property type="entry name" value="ACT"/>
    <property type="match status" value="1"/>
</dbReference>
<reference evidence="22" key="1">
    <citation type="submission" date="2016-10" db="EMBL/GenBank/DDBJ databases">
        <authorList>
            <person name="Varghese N."/>
            <person name="Submissions S."/>
        </authorList>
    </citation>
    <scope>NUCLEOTIDE SEQUENCE [LARGE SCALE GENOMIC DNA]</scope>
    <source>
        <strain evidence="22">DSM 44718</strain>
    </source>
</reference>
<evidence type="ECO:0000256" key="2">
    <source>
        <dbReference type="ARBA" id="ARBA00005056"/>
    </source>
</evidence>
<evidence type="ECO:0000256" key="11">
    <source>
        <dbReference type="ARBA" id="ARBA00023053"/>
    </source>
</evidence>
<evidence type="ECO:0000313" key="22">
    <source>
        <dbReference type="Proteomes" id="UP000199632"/>
    </source>
</evidence>
<evidence type="ECO:0000256" key="6">
    <source>
        <dbReference type="ARBA" id="ARBA00013376"/>
    </source>
</evidence>
<evidence type="ECO:0000259" key="20">
    <source>
        <dbReference type="PROSITE" id="PS51671"/>
    </source>
</evidence>
<comment type="catalytic activity">
    <reaction evidence="14">
        <text>L-homoserine + NADP(+) = L-aspartate 4-semialdehyde + NADPH + H(+)</text>
        <dbReference type="Rhea" id="RHEA:15761"/>
        <dbReference type="ChEBI" id="CHEBI:15378"/>
        <dbReference type="ChEBI" id="CHEBI:57476"/>
        <dbReference type="ChEBI" id="CHEBI:57783"/>
        <dbReference type="ChEBI" id="CHEBI:58349"/>
        <dbReference type="ChEBI" id="CHEBI:537519"/>
        <dbReference type="EC" id="1.1.1.3"/>
    </reaction>
    <physiologicalReaction direction="right-to-left" evidence="14">
        <dbReference type="Rhea" id="RHEA:15763"/>
    </physiologicalReaction>
</comment>
<dbReference type="STRING" id="137265.SAMN05421684_3617"/>
<keyword evidence="7 18" id="KW-0028">Amino-acid biosynthesis</keyword>
<dbReference type="InterPro" id="IPR016204">
    <property type="entry name" value="HDH"/>
</dbReference>
<dbReference type="GO" id="GO:0009086">
    <property type="term" value="P:methionine biosynthetic process"/>
    <property type="evidence" value="ECO:0007669"/>
    <property type="project" value="UniProtKB-KW"/>
</dbReference>
<name>A0A1H3R9N9_9ACTN</name>
<evidence type="ECO:0000256" key="1">
    <source>
        <dbReference type="ARBA" id="ARBA00001920"/>
    </source>
</evidence>
<dbReference type="InterPro" id="IPR045865">
    <property type="entry name" value="ACT-like_dom_sf"/>
</dbReference>
<keyword evidence="12 18" id="KW-0486">Methionine biosynthesis</keyword>
<evidence type="ECO:0000313" key="21">
    <source>
        <dbReference type="EMBL" id="SDZ22213.1"/>
    </source>
</evidence>
<dbReference type="PIRSF" id="PIRSF000098">
    <property type="entry name" value="Homoser_dehydrog"/>
    <property type="match status" value="1"/>
</dbReference>
<keyword evidence="9 17" id="KW-0521">NADP</keyword>
<dbReference type="Pfam" id="PF03447">
    <property type="entry name" value="NAD_binding_3"/>
    <property type="match status" value="1"/>
</dbReference>
<feature type="binding site" evidence="17">
    <location>
        <position position="107"/>
    </location>
    <ligand>
        <name>NADPH</name>
        <dbReference type="ChEBI" id="CHEBI:57783"/>
    </ligand>
</feature>
<organism evidence="21 22">
    <name type="scientific">Asanoa ishikariensis</name>
    <dbReference type="NCBI Taxonomy" id="137265"/>
    <lineage>
        <taxon>Bacteria</taxon>
        <taxon>Bacillati</taxon>
        <taxon>Actinomycetota</taxon>
        <taxon>Actinomycetes</taxon>
        <taxon>Micromonosporales</taxon>
        <taxon>Micromonosporaceae</taxon>
        <taxon>Asanoa</taxon>
    </lineage>
</organism>